<accession>A0AAV3Z0Z9</accession>
<sequence length="691" mass="78765">MSRYFGAGDDGNDHAKDDDNDKGDDGTDNGSSDHLNSNTSSSLSYLKDNKDLERKEEEERQEHIEHSVKRKLHKWHTHGLAAMLEDHDGMGHDGDMTDDMMVTSDKDSIKTGDVLTLLEAKYSTLQDRVLMELASRVASMDSEKLEIFNKVKKMLSKARKNRLQDEDLSQMLEKTALPVTLLGLLGDLADAEKGRRQEFETLGKELLEQGKSEPDVDNHLRGVYNQIVQGEQTCDVVLDQLDMRLKAEREAVLSALHNQQRQQDGLSSTQALHLHYCCLLRQLHLLQEEDHMTLAGLAVGLAERAQVYKPQRYDWDRDRSEQLASRRLEVRVGRRQVKRSTANIDLDTLERVGPVELRTRLVEELEQAQFLEREAMVQFLQGSEAQTYQEAVSGLSLETRQKKIRNLRSRRQECLSLSNWATNQKLLAEATALYREERRAEIEQMSANVREDTVAAVVLADLQQRQEVEAQRILLENLTKNTRELTKTVLTLIEARNDELFPNIAFVTLGHLEVSAEDQDFLVTLEAKFKAMRDQVFVFGLTERLGSGWKSMAKEEKQKEILQQRKEEKRLRGESKFGEMEQLIGPRSQALPNLRHLMGEDKAFPNVPSKQQIQESGKNINLLADLATRFDVEQESLLSWLQLPEVKALSSRVKHIQLTRLAAEKFVASAEVGHETALLGVGLLERVGEYR</sequence>
<organism evidence="2 3">
    <name type="scientific">Plakobranchus ocellatus</name>
    <dbReference type="NCBI Taxonomy" id="259542"/>
    <lineage>
        <taxon>Eukaryota</taxon>
        <taxon>Metazoa</taxon>
        <taxon>Spiralia</taxon>
        <taxon>Lophotrochozoa</taxon>
        <taxon>Mollusca</taxon>
        <taxon>Gastropoda</taxon>
        <taxon>Heterobranchia</taxon>
        <taxon>Euthyneura</taxon>
        <taxon>Panpulmonata</taxon>
        <taxon>Sacoglossa</taxon>
        <taxon>Placobranchoidea</taxon>
        <taxon>Plakobranchidae</taxon>
        <taxon>Plakobranchus</taxon>
    </lineage>
</organism>
<comment type="caution">
    <text evidence="2">The sequence shown here is derived from an EMBL/GenBank/DDBJ whole genome shotgun (WGS) entry which is preliminary data.</text>
</comment>
<protein>
    <submittedName>
        <fullName evidence="2">Trichohyalin-like</fullName>
    </submittedName>
</protein>
<gene>
    <name evidence="2" type="ORF">PoB_001536500</name>
</gene>
<name>A0AAV3Z0Z9_9GAST</name>
<reference evidence="2 3" key="1">
    <citation type="journal article" date="2021" name="Elife">
        <title>Chloroplast acquisition without the gene transfer in kleptoplastic sea slugs, Plakobranchus ocellatus.</title>
        <authorList>
            <person name="Maeda T."/>
            <person name="Takahashi S."/>
            <person name="Yoshida T."/>
            <person name="Shimamura S."/>
            <person name="Takaki Y."/>
            <person name="Nagai Y."/>
            <person name="Toyoda A."/>
            <person name="Suzuki Y."/>
            <person name="Arimoto A."/>
            <person name="Ishii H."/>
            <person name="Satoh N."/>
            <person name="Nishiyama T."/>
            <person name="Hasebe M."/>
            <person name="Maruyama T."/>
            <person name="Minagawa J."/>
            <person name="Obokata J."/>
            <person name="Shigenobu S."/>
        </authorList>
    </citation>
    <scope>NUCLEOTIDE SEQUENCE [LARGE SCALE GENOMIC DNA]</scope>
</reference>
<dbReference type="Proteomes" id="UP000735302">
    <property type="component" value="Unassembled WGS sequence"/>
</dbReference>
<feature type="compositionally biased region" description="Basic and acidic residues" evidence="1">
    <location>
        <begin position="47"/>
        <end position="67"/>
    </location>
</feature>
<feature type="region of interest" description="Disordered" evidence="1">
    <location>
        <begin position="1"/>
        <end position="71"/>
    </location>
</feature>
<evidence type="ECO:0000256" key="1">
    <source>
        <dbReference type="SAM" id="MobiDB-lite"/>
    </source>
</evidence>
<feature type="compositionally biased region" description="Low complexity" evidence="1">
    <location>
        <begin position="28"/>
        <end position="44"/>
    </location>
</feature>
<evidence type="ECO:0000313" key="2">
    <source>
        <dbReference type="EMBL" id="GFN88859.1"/>
    </source>
</evidence>
<proteinExistence type="predicted"/>
<dbReference type="AlphaFoldDB" id="A0AAV3Z0Z9"/>
<keyword evidence="3" id="KW-1185">Reference proteome</keyword>
<evidence type="ECO:0000313" key="3">
    <source>
        <dbReference type="Proteomes" id="UP000735302"/>
    </source>
</evidence>
<feature type="compositionally biased region" description="Basic and acidic residues" evidence="1">
    <location>
        <begin position="11"/>
        <end position="25"/>
    </location>
</feature>
<dbReference type="EMBL" id="BLXT01001882">
    <property type="protein sequence ID" value="GFN88859.1"/>
    <property type="molecule type" value="Genomic_DNA"/>
</dbReference>